<feature type="transmembrane region" description="Helical" evidence="1">
    <location>
        <begin position="157"/>
        <end position="176"/>
    </location>
</feature>
<feature type="transmembrane region" description="Helical" evidence="1">
    <location>
        <begin position="47"/>
        <end position="71"/>
    </location>
</feature>
<dbReference type="PANTHER" id="PTHR40465">
    <property type="entry name" value="CHROMOSOME 1, WHOLE GENOME SHOTGUN SEQUENCE"/>
    <property type="match status" value="1"/>
</dbReference>
<gene>
    <name evidence="3" type="ORF">SERLA73DRAFT_142663</name>
</gene>
<name>F8Q860_SERL3</name>
<feature type="domain" description="DUF6534" evidence="2">
    <location>
        <begin position="98"/>
        <end position="184"/>
    </location>
</feature>
<keyword evidence="1" id="KW-0472">Membrane</keyword>
<dbReference type="PANTHER" id="PTHR40465:SF1">
    <property type="entry name" value="DUF6534 DOMAIN-CONTAINING PROTEIN"/>
    <property type="match status" value="1"/>
</dbReference>
<feature type="non-terminal residue" evidence="3">
    <location>
        <position position="1"/>
    </location>
</feature>
<evidence type="ECO:0000259" key="2">
    <source>
        <dbReference type="Pfam" id="PF20152"/>
    </source>
</evidence>
<keyword evidence="1" id="KW-0812">Transmembrane</keyword>
<evidence type="ECO:0000313" key="3">
    <source>
        <dbReference type="EMBL" id="EGN95748.1"/>
    </source>
</evidence>
<protein>
    <recommendedName>
        <fullName evidence="2">DUF6534 domain-containing protein</fullName>
    </recommendedName>
</protein>
<keyword evidence="1" id="KW-1133">Transmembrane helix</keyword>
<organism evidence="4">
    <name type="scientific">Serpula lacrymans var. lacrymans (strain S7.3)</name>
    <name type="common">Dry rot fungus</name>
    <dbReference type="NCBI Taxonomy" id="936435"/>
    <lineage>
        <taxon>Eukaryota</taxon>
        <taxon>Fungi</taxon>
        <taxon>Dikarya</taxon>
        <taxon>Basidiomycota</taxon>
        <taxon>Agaricomycotina</taxon>
        <taxon>Agaricomycetes</taxon>
        <taxon>Agaricomycetidae</taxon>
        <taxon>Boletales</taxon>
        <taxon>Coniophorineae</taxon>
        <taxon>Serpulaceae</taxon>
        <taxon>Serpula</taxon>
    </lineage>
</organism>
<dbReference type="STRING" id="936435.F8Q860"/>
<sequence>VIAGIDSPSLWSNIWSLSASILVHVIVAFAVMLYYMKIIFRLSGNRLRWWLTGFIAIPVTLHLAFGLEFSVRMFLSPKLAGSQAFISSSILPFYILQIIADGLIAVALCVLLHIKRTGFKRTGHMLNALMIYAASRGLVTCLVAFVMVLALVISPDQLWYCGAEFTIVGLYTNSLMTMINTRHSSIQAGERPPADNVDQESPFDLLPGGRDRGSIYIGGRSANIEVIALDKKVTNHGENNKLHIGKVKQVVV</sequence>
<evidence type="ECO:0000256" key="1">
    <source>
        <dbReference type="SAM" id="Phobius"/>
    </source>
</evidence>
<accession>F8Q860</accession>
<dbReference type="AlphaFoldDB" id="F8Q860"/>
<keyword evidence="4" id="KW-1185">Reference proteome</keyword>
<dbReference type="Pfam" id="PF20152">
    <property type="entry name" value="DUF6534"/>
    <property type="match status" value="1"/>
</dbReference>
<evidence type="ECO:0000313" key="4">
    <source>
        <dbReference type="Proteomes" id="UP000008063"/>
    </source>
</evidence>
<dbReference type="EMBL" id="GL945485">
    <property type="protein sequence ID" value="EGN95748.1"/>
    <property type="molecule type" value="Genomic_DNA"/>
</dbReference>
<dbReference type="InParanoid" id="F8Q860"/>
<dbReference type="HOGENOM" id="CLU_1104949_0_0_1"/>
<reference evidence="4" key="1">
    <citation type="journal article" date="2011" name="Science">
        <title>The plant cell wall-decomposing machinery underlies the functional diversity of forest fungi.</title>
        <authorList>
            <person name="Eastwood D.C."/>
            <person name="Floudas D."/>
            <person name="Binder M."/>
            <person name="Majcherczyk A."/>
            <person name="Schneider P."/>
            <person name="Aerts A."/>
            <person name="Asiegbu F.O."/>
            <person name="Baker S.E."/>
            <person name="Barry K."/>
            <person name="Bendiksby M."/>
            <person name="Blumentritt M."/>
            <person name="Coutinho P.M."/>
            <person name="Cullen D."/>
            <person name="de Vries R.P."/>
            <person name="Gathman A."/>
            <person name="Goodell B."/>
            <person name="Henrissat B."/>
            <person name="Ihrmark K."/>
            <person name="Kauserud H."/>
            <person name="Kohler A."/>
            <person name="LaButti K."/>
            <person name="Lapidus A."/>
            <person name="Lavin J.L."/>
            <person name="Lee Y.-H."/>
            <person name="Lindquist E."/>
            <person name="Lilly W."/>
            <person name="Lucas S."/>
            <person name="Morin E."/>
            <person name="Murat C."/>
            <person name="Oguiza J.A."/>
            <person name="Park J."/>
            <person name="Pisabarro A.G."/>
            <person name="Riley R."/>
            <person name="Rosling A."/>
            <person name="Salamov A."/>
            <person name="Schmidt O."/>
            <person name="Schmutz J."/>
            <person name="Skrede I."/>
            <person name="Stenlid J."/>
            <person name="Wiebenga A."/>
            <person name="Xie X."/>
            <person name="Kuees U."/>
            <person name="Hibbett D.S."/>
            <person name="Hoffmeister D."/>
            <person name="Hoegberg N."/>
            <person name="Martin F."/>
            <person name="Grigoriev I.V."/>
            <person name="Watkinson S.C."/>
        </authorList>
    </citation>
    <scope>NUCLEOTIDE SEQUENCE [LARGE SCALE GENOMIC DNA]</scope>
    <source>
        <strain evidence="4">strain S7.3</strain>
    </source>
</reference>
<dbReference type="Proteomes" id="UP000008063">
    <property type="component" value="Unassembled WGS sequence"/>
</dbReference>
<feature type="transmembrane region" description="Helical" evidence="1">
    <location>
        <begin position="91"/>
        <end position="114"/>
    </location>
</feature>
<proteinExistence type="predicted"/>
<feature type="transmembrane region" description="Helical" evidence="1">
    <location>
        <begin position="14"/>
        <end position="35"/>
    </location>
</feature>
<feature type="transmembrane region" description="Helical" evidence="1">
    <location>
        <begin position="126"/>
        <end position="151"/>
    </location>
</feature>
<dbReference type="InterPro" id="IPR045339">
    <property type="entry name" value="DUF6534"/>
</dbReference>